<gene>
    <name evidence="6" type="ORF">CAK95_07710</name>
</gene>
<accession>A0A1W6ZNK4</accession>
<dbReference type="InterPro" id="IPR001123">
    <property type="entry name" value="LeuE-type"/>
</dbReference>
<keyword evidence="3" id="KW-0812">Transmembrane</keyword>
<organism evidence="6 7">
    <name type="scientific">Pseudorhodoplanes sinuspersici</name>
    <dbReference type="NCBI Taxonomy" id="1235591"/>
    <lineage>
        <taxon>Bacteria</taxon>
        <taxon>Pseudomonadati</taxon>
        <taxon>Pseudomonadota</taxon>
        <taxon>Alphaproteobacteria</taxon>
        <taxon>Hyphomicrobiales</taxon>
        <taxon>Pseudorhodoplanes</taxon>
    </lineage>
</organism>
<protein>
    <submittedName>
        <fullName evidence="6">Transporter</fullName>
    </submittedName>
</protein>
<comment type="subcellular location">
    <subcellularLocation>
        <location evidence="1">Cell membrane</location>
        <topology evidence="1">Multi-pass membrane protein</topology>
    </subcellularLocation>
</comment>
<dbReference type="PANTHER" id="PTHR30086">
    <property type="entry name" value="ARGININE EXPORTER PROTEIN ARGO"/>
    <property type="match status" value="1"/>
</dbReference>
<dbReference type="KEGG" id="psin:CAK95_07710"/>
<evidence type="ECO:0000256" key="3">
    <source>
        <dbReference type="ARBA" id="ARBA00022692"/>
    </source>
</evidence>
<dbReference type="PIRSF" id="PIRSF006324">
    <property type="entry name" value="LeuE"/>
    <property type="match status" value="1"/>
</dbReference>
<keyword evidence="2" id="KW-1003">Cell membrane</keyword>
<keyword evidence="7" id="KW-1185">Reference proteome</keyword>
<dbReference type="PANTHER" id="PTHR30086:SF20">
    <property type="entry name" value="ARGININE EXPORTER PROTEIN ARGO-RELATED"/>
    <property type="match status" value="1"/>
</dbReference>
<dbReference type="OrthoDB" id="9804822at2"/>
<reference evidence="6 7" key="1">
    <citation type="submission" date="2017-05" db="EMBL/GenBank/DDBJ databases">
        <title>Full genome sequence of Pseudorhodoplanes sinuspersici.</title>
        <authorList>
            <person name="Dastgheib S.M.M."/>
            <person name="Shavandi M."/>
            <person name="Tirandaz H."/>
        </authorList>
    </citation>
    <scope>NUCLEOTIDE SEQUENCE [LARGE SCALE GENOMIC DNA]</scope>
    <source>
        <strain evidence="6 7">RIPI110</strain>
    </source>
</reference>
<evidence type="ECO:0000256" key="5">
    <source>
        <dbReference type="ARBA" id="ARBA00023136"/>
    </source>
</evidence>
<name>A0A1W6ZNK4_9HYPH</name>
<dbReference type="AlphaFoldDB" id="A0A1W6ZNK4"/>
<dbReference type="GO" id="GO:0005886">
    <property type="term" value="C:plasma membrane"/>
    <property type="evidence" value="ECO:0007669"/>
    <property type="project" value="UniProtKB-SubCell"/>
</dbReference>
<evidence type="ECO:0000256" key="4">
    <source>
        <dbReference type="ARBA" id="ARBA00022989"/>
    </source>
</evidence>
<dbReference type="GO" id="GO:0015171">
    <property type="term" value="F:amino acid transmembrane transporter activity"/>
    <property type="evidence" value="ECO:0007669"/>
    <property type="project" value="TreeGrafter"/>
</dbReference>
<evidence type="ECO:0000256" key="1">
    <source>
        <dbReference type="ARBA" id="ARBA00004651"/>
    </source>
</evidence>
<keyword evidence="4" id="KW-1133">Transmembrane helix</keyword>
<dbReference type="RefSeq" id="WP_086087389.1">
    <property type="nucleotide sequence ID" value="NZ_CP021112.1"/>
</dbReference>
<dbReference type="EMBL" id="CP021112">
    <property type="protein sequence ID" value="ARP98978.1"/>
    <property type="molecule type" value="Genomic_DNA"/>
</dbReference>
<evidence type="ECO:0000313" key="6">
    <source>
        <dbReference type="EMBL" id="ARP98978.1"/>
    </source>
</evidence>
<proteinExistence type="predicted"/>
<evidence type="ECO:0000256" key="2">
    <source>
        <dbReference type="ARBA" id="ARBA00022475"/>
    </source>
</evidence>
<dbReference type="Proteomes" id="UP000194137">
    <property type="component" value="Chromosome"/>
</dbReference>
<sequence>MSLELFAAYLLACVVFTLVPGPTVTLIVANSLTHGTRAGLLNVAGTQLGLAVFVGVLVIGLASVIETMGVWFDWVRFIGAAYLVWIGLKMFRASGKIDDLGKTQAPRGGFLLQGFLVMLSNPKVLIFFGAFIPQFVDPNGDYVMQVILLGATAMFTAAITDGSYAILTGRARLFFTRARVRMIAKLSGVFLIGGGVWLALTRTR</sequence>
<keyword evidence="5" id="KW-0472">Membrane</keyword>
<dbReference type="Pfam" id="PF01810">
    <property type="entry name" value="LysE"/>
    <property type="match status" value="1"/>
</dbReference>
<evidence type="ECO:0000313" key="7">
    <source>
        <dbReference type="Proteomes" id="UP000194137"/>
    </source>
</evidence>